<protein>
    <submittedName>
        <fullName evidence="2">Uncharacterized protein</fullName>
    </submittedName>
</protein>
<keyword evidence="3" id="KW-1185">Reference proteome</keyword>
<keyword evidence="1" id="KW-0812">Transmembrane</keyword>
<proteinExistence type="predicted"/>
<keyword evidence="1" id="KW-0472">Membrane</keyword>
<reference evidence="2 3" key="1">
    <citation type="submission" date="2020-02" db="EMBL/GenBank/DDBJ databases">
        <title>A chromosome-scale genome assembly of the black bullhead catfish (Ameiurus melas).</title>
        <authorList>
            <person name="Wen M."/>
            <person name="Zham M."/>
            <person name="Cabau C."/>
            <person name="Klopp C."/>
            <person name="Donnadieu C."/>
            <person name="Roques C."/>
            <person name="Bouchez O."/>
            <person name="Lampietro C."/>
            <person name="Jouanno E."/>
            <person name="Herpin A."/>
            <person name="Louis A."/>
            <person name="Berthelot C."/>
            <person name="Parey E."/>
            <person name="Roest-Crollius H."/>
            <person name="Braasch I."/>
            <person name="Postlethwait J."/>
            <person name="Robinson-Rechavi M."/>
            <person name="Echchiki A."/>
            <person name="Begum T."/>
            <person name="Montfort J."/>
            <person name="Schartl M."/>
            <person name="Bobe J."/>
            <person name="Guiguen Y."/>
        </authorList>
    </citation>
    <scope>NUCLEOTIDE SEQUENCE [LARGE SCALE GENOMIC DNA]</scope>
    <source>
        <strain evidence="2">M_S1</strain>
        <tissue evidence="2">Blood</tissue>
    </source>
</reference>
<organism evidence="2 3">
    <name type="scientific">Ameiurus melas</name>
    <name type="common">Black bullhead</name>
    <name type="synonym">Silurus melas</name>
    <dbReference type="NCBI Taxonomy" id="219545"/>
    <lineage>
        <taxon>Eukaryota</taxon>
        <taxon>Metazoa</taxon>
        <taxon>Chordata</taxon>
        <taxon>Craniata</taxon>
        <taxon>Vertebrata</taxon>
        <taxon>Euteleostomi</taxon>
        <taxon>Actinopterygii</taxon>
        <taxon>Neopterygii</taxon>
        <taxon>Teleostei</taxon>
        <taxon>Ostariophysi</taxon>
        <taxon>Siluriformes</taxon>
        <taxon>Ictaluridae</taxon>
        <taxon>Ameiurus</taxon>
    </lineage>
</organism>
<evidence type="ECO:0000256" key="1">
    <source>
        <dbReference type="SAM" id="Phobius"/>
    </source>
</evidence>
<feature type="transmembrane region" description="Helical" evidence="1">
    <location>
        <begin position="12"/>
        <end position="37"/>
    </location>
</feature>
<gene>
    <name evidence="2" type="ORF">AMELA_G00186350</name>
</gene>
<keyword evidence="1" id="KW-1133">Transmembrane helix</keyword>
<sequence>MPTISTQGLSTVSIVVTVLANILIGLLIGSICLCVILQIKRKIQGRTASPDRQSGPDSGNSHKVSYECVFHVRLTLPGFRVRFRAATLCVWSLHVLPGPPRVSSG</sequence>
<dbReference type="AlphaFoldDB" id="A0A7J6A7T2"/>
<evidence type="ECO:0000313" key="2">
    <source>
        <dbReference type="EMBL" id="KAF4078860.1"/>
    </source>
</evidence>
<evidence type="ECO:0000313" key="3">
    <source>
        <dbReference type="Proteomes" id="UP000593565"/>
    </source>
</evidence>
<name>A0A7J6A7T2_AMEME</name>
<comment type="caution">
    <text evidence="2">The sequence shown here is derived from an EMBL/GenBank/DDBJ whole genome shotgun (WGS) entry which is preliminary data.</text>
</comment>
<accession>A0A7J6A7T2</accession>
<dbReference type="Proteomes" id="UP000593565">
    <property type="component" value="Unassembled WGS sequence"/>
</dbReference>
<dbReference type="EMBL" id="JAAGNN010000016">
    <property type="protein sequence ID" value="KAF4078860.1"/>
    <property type="molecule type" value="Genomic_DNA"/>
</dbReference>